<keyword evidence="12" id="KW-1185">Reference proteome</keyword>
<evidence type="ECO:0000313" key="11">
    <source>
        <dbReference type="EMBL" id="PWW02720.1"/>
    </source>
</evidence>
<evidence type="ECO:0000256" key="9">
    <source>
        <dbReference type="ARBA" id="ARBA00047781"/>
    </source>
</evidence>
<reference evidence="11 12" key="1">
    <citation type="submission" date="2018-05" db="EMBL/GenBank/DDBJ databases">
        <title>Genomic Encyclopedia of Type Strains, Phase IV (KMG-IV): sequencing the most valuable type-strain genomes for metagenomic binning, comparative biology and taxonomic classification.</title>
        <authorList>
            <person name="Goeker M."/>
        </authorList>
    </citation>
    <scope>NUCLEOTIDE SEQUENCE [LARGE SCALE GENOMIC DNA]</scope>
    <source>
        <strain evidence="11 12">DSM 19579</strain>
    </source>
</reference>
<keyword evidence="11" id="KW-0808">Transferase</keyword>
<gene>
    <name evidence="11" type="ORF">DES37_11875</name>
</gene>
<dbReference type="GO" id="GO:0019856">
    <property type="term" value="P:pyrimidine nucleobase biosynthetic process"/>
    <property type="evidence" value="ECO:0007669"/>
    <property type="project" value="TreeGrafter"/>
</dbReference>
<organism evidence="11 12">
    <name type="scientific">Mangrovibacter plantisponsor</name>
    <dbReference type="NCBI Taxonomy" id="451513"/>
    <lineage>
        <taxon>Bacteria</taxon>
        <taxon>Pseudomonadati</taxon>
        <taxon>Pseudomonadota</taxon>
        <taxon>Gammaproteobacteria</taxon>
        <taxon>Enterobacterales</taxon>
        <taxon>Enterobacteriaceae</taxon>
        <taxon>Mangrovibacter</taxon>
    </lineage>
</organism>
<dbReference type="EMBL" id="QGTS01000018">
    <property type="protein sequence ID" value="PWW02720.1"/>
    <property type="molecule type" value="Genomic_DNA"/>
</dbReference>
<dbReference type="Proteomes" id="UP000246744">
    <property type="component" value="Unassembled WGS sequence"/>
</dbReference>
<sequence>MTQTFIVDDSPYPARFGVAASLWANAQQRPLWSLRPAFSGDFPDSHQHVCQAGYCVTSGLWLSDTLREEVAQVSQLATAEPGCVVVLSPAHSAATATLPGTRLYTHHEGDTLQLLTAERGVVAHWQADQWGRWQAQAQPTQGATLHIGLAGRETDHCLGYPAIVAALGDAADALGVRVQLHFFAPATLSENLAELDGLNGVILPGGSSMAAVNGQIRLAGATNQRALATLGLCLGMQSMATALVRQTPGFEQANLAEAAPDAPCHSFVRFDDQRHRCGVLPFIPLGLLSNLMPPSGMHYNHRYVFNPALRTQLCAGDGQISAETDGIIEAISLSNHPFWHGVQGHPELSSRPQAPHPLFCAFLQAAQITPA</sequence>
<comment type="pathway">
    <text evidence="1">Pyrimidine metabolism; CTP biosynthesis via de novo pathway; CTP from UDP: step 2/2.</text>
</comment>
<proteinExistence type="inferred from homology"/>
<feature type="domain" description="Glutamine amidotransferase" evidence="10">
    <location>
        <begin position="173"/>
        <end position="364"/>
    </location>
</feature>
<keyword evidence="6" id="KW-0067">ATP-binding</keyword>
<dbReference type="InterPro" id="IPR017926">
    <property type="entry name" value="GATASE"/>
</dbReference>
<evidence type="ECO:0000256" key="1">
    <source>
        <dbReference type="ARBA" id="ARBA00005171"/>
    </source>
</evidence>
<dbReference type="EC" id="6.3.4.2" evidence="3"/>
<dbReference type="Pfam" id="PF00117">
    <property type="entry name" value="GATase"/>
    <property type="match status" value="1"/>
</dbReference>
<dbReference type="GO" id="GO:0005829">
    <property type="term" value="C:cytosol"/>
    <property type="evidence" value="ECO:0007669"/>
    <property type="project" value="TreeGrafter"/>
</dbReference>
<comment type="similarity">
    <text evidence="2">Belongs to the CTP synthase family.</text>
</comment>
<dbReference type="GO" id="GO:0005524">
    <property type="term" value="F:ATP binding"/>
    <property type="evidence" value="ECO:0007669"/>
    <property type="project" value="UniProtKB-KW"/>
</dbReference>
<dbReference type="Gene3D" id="3.40.50.880">
    <property type="match status" value="2"/>
</dbReference>
<dbReference type="SUPFAM" id="SSF52317">
    <property type="entry name" value="Class I glutamine amidotransferase-like"/>
    <property type="match status" value="1"/>
</dbReference>
<dbReference type="InterPro" id="IPR004468">
    <property type="entry name" value="CTP_synthase"/>
</dbReference>
<dbReference type="OrthoDB" id="9813383at2"/>
<dbReference type="GO" id="GO:0042802">
    <property type="term" value="F:identical protein binding"/>
    <property type="evidence" value="ECO:0007669"/>
    <property type="project" value="TreeGrafter"/>
</dbReference>
<dbReference type="AlphaFoldDB" id="A0A317PUP9"/>
<evidence type="ECO:0000256" key="2">
    <source>
        <dbReference type="ARBA" id="ARBA00007533"/>
    </source>
</evidence>
<dbReference type="UniPathway" id="UPA00159">
    <property type="reaction ID" value="UER00277"/>
</dbReference>
<dbReference type="GO" id="GO:0003883">
    <property type="term" value="F:CTP synthase activity"/>
    <property type="evidence" value="ECO:0007669"/>
    <property type="project" value="UniProtKB-EC"/>
</dbReference>
<dbReference type="PANTHER" id="PTHR11550:SF0">
    <property type="entry name" value="CTP SYNTHASE-RELATED"/>
    <property type="match status" value="1"/>
</dbReference>
<evidence type="ECO:0000259" key="10">
    <source>
        <dbReference type="Pfam" id="PF00117"/>
    </source>
</evidence>
<protein>
    <recommendedName>
        <fullName evidence="3">CTP synthase (glutamine hydrolyzing)</fullName>
        <ecNumber evidence="3">6.3.4.2</ecNumber>
    </recommendedName>
</protein>
<evidence type="ECO:0000256" key="7">
    <source>
        <dbReference type="ARBA" id="ARBA00022962"/>
    </source>
</evidence>
<comment type="catalytic activity">
    <reaction evidence="9">
        <text>UTP + L-glutamine + ATP + H2O = CTP + L-glutamate + ADP + phosphate + 2 H(+)</text>
        <dbReference type="Rhea" id="RHEA:26426"/>
        <dbReference type="ChEBI" id="CHEBI:15377"/>
        <dbReference type="ChEBI" id="CHEBI:15378"/>
        <dbReference type="ChEBI" id="CHEBI:29985"/>
        <dbReference type="ChEBI" id="CHEBI:30616"/>
        <dbReference type="ChEBI" id="CHEBI:37563"/>
        <dbReference type="ChEBI" id="CHEBI:43474"/>
        <dbReference type="ChEBI" id="CHEBI:46398"/>
        <dbReference type="ChEBI" id="CHEBI:58359"/>
        <dbReference type="ChEBI" id="CHEBI:456216"/>
        <dbReference type="EC" id="6.3.4.2"/>
    </reaction>
</comment>
<keyword evidence="8" id="KW-0665">Pyrimidine biosynthesis</keyword>
<evidence type="ECO:0000256" key="4">
    <source>
        <dbReference type="ARBA" id="ARBA00022598"/>
    </source>
</evidence>
<dbReference type="InterPro" id="IPR029062">
    <property type="entry name" value="Class_I_gatase-like"/>
</dbReference>
<evidence type="ECO:0000256" key="3">
    <source>
        <dbReference type="ARBA" id="ARBA00012291"/>
    </source>
</evidence>
<comment type="caution">
    <text evidence="11">The sequence shown here is derived from an EMBL/GenBank/DDBJ whole genome shotgun (WGS) entry which is preliminary data.</text>
</comment>
<dbReference type="GO" id="GO:0016740">
    <property type="term" value="F:transferase activity"/>
    <property type="evidence" value="ECO:0007669"/>
    <property type="project" value="UniProtKB-KW"/>
</dbReference>
<name>A0A317PUP9_9ENTR</name>
<dbReference type="RefSeq" id="WP_110027927.1">
    <property type="nucleotide sequence ID" value="NZ_QGTS01000018.1"/>
</dbReference>
<dbReference type="GO" id="GO:0044210">
    <property type="term" value="P:'de novo' CTP biosynthetic process"/>
    <property type="evidence" value="ECO:0007669"/>
    <property type="project" value="UniProtKB-UniPathway"/>
</dbReference>
<dbReference type="PANTHER" id="PTHR11550">
    <property type="entry name" value="CTP SYNTHASE"/>
    <property type="match status" value="1"/>
</dbReference>
<accession>A0A317PUP9</accession>
<keyword evidence="5" id="KW-0547">Nucleotide-binding</keyword>
<keyword evidence="4" id="KW-0436">Ligase</keyword>
<evidence type="ECO:0000256" key="5">
    <source>
        <dbReference type="ARBA" id="ARBA00022741"/>
    </source>
</evidence>
<evidence type="ECO:0000256" key="6">
    <source>
        <dbReference type="ARBA" id="ARBA00022840"/>
    </source>
</evidence>
<keyword evidence="7 11" id="KW-0315">Glutamine amidotransferase</keyword>
<dbReference type="PROSITE" id="PS51273">
    <property type="entry name" value="GATASE_TYPE_1"/>
    <property type="match status" value="1"/>
</dbReference>
<evidence type="ECO:0000256" key="8">
    <source>
        <dbReference type="ARBA" id="ARBA00022975"/>
    </source>
</evidence>
<evidence type="ECO:0000313" key="12">
    <source>
        <dbReference type="Proteomes" id="UP000246744"/>
    </source>
</evidence>